<dbReference type="GO" id="GO:0015562">
    <property type="term" value="F:efflux transmembrane transporter activity"/>
    <property type="evidence" value="ECO:0007669"/>
    <property type="project" value="InterPro"/>
</dbReference>
<keyword evidence="2" id="KW-0732">Signal</keyword>
<dbReference type="PANTHER" id="PTHR30203:SF33">
    <property type="entry name" value="BLR4455 PROTEIN"/>
    <property type="match status" value="1"/>
</dbReference>
<name>A0A6L6VIF2_AGRVI</name>
<keyword evidence="2" id="KW-0472">Membrane</keyword>
<dbReference type="PANTHER" id="PTHR30203">
    <property type="entry name" value="OUTER MEMBRANE CATION EFFLUX PROTEIN"/>
    <property type="match status" value="1"/>
</dbReference>
<evidence type="ECO:0000256" key="2">
    <source>
        <dbReference type="RuleBase" id="RU362097"/>
    </source>
</evidence>
<dbReference type="SUPFAM" id="SSF56954">
    <property type="entry name" value="Outer membrane efflux proteins (OEP)"/>
    <property type="match status" value="1"/>
</dbReference>
<dbReference type="AlphaFoldDB" id="A0A6L6VIF2"/>
<dbReference type="Proteomes" id="UP000477951">
    <property type="component" value="Unassembled WGS sequence"/>
</dbReference>
<feature type="chain" id="PRO_5027161058" evidence="2">
    <location>
        <begin position="22"/>
        <end position="467"/>
    </location>
</feature>
<dbReference type="Gene3D" id="1.20.1600.10">
    <property type="entry name" value="Outer membrane efflux proteins (OEP)"/>
    <property type="match status" value="1"/>
</dbReference>
<dbReference type="InterPro" id="IPR003423">
    <property type="entry name" value="OMP_efflux"/>
</dbReference>
<sequence>MKQLIIIGTLCGLSPILQACAVGPDYLKPGVVTPVVFKEAPKGWKVAEPGNGMTRGPWWSVYRDPLLDGLVPQVAISNQNLKAYEAAYREAQAVVRETRSSLFPTVTASPSITRARSSAVTATTQTAEVTGSWDIDLWGKVRREIESNQAAAEASAAELADLTLSAQAELVTDYFELRYQDSLARLLNDTVAAYGRSLKITQNQYAAGVASRSDVITAQTELASTRASAIAAGQLRAQYEHAIALLIGKSPSELTIKSGALARAVPNIPLVVPSALLERRPDIAEAERTMRQQNALVGVAVAAYYPTINLSAVAGYSGMSPLLSATNLVWSLAASGSHTLIDGGARSAAVDAARATYDQSVANYRQTVLTAFKDVEDELSNLRILQRQAAAQAEAVRLARQAVTIALNEYQAGTTNYTTVVTAQATSLTNQETALEIAQNRLVASANLIKALGGEWSVSHLSKTSPP</sequence>
<evidence type="ECO:0000256" key="1">
    <source>
        <dbReference type="ARBA" id="ARBA00007613"/>
    </source>
</evidence>
<dbReference type="InterPro" id="IPR010131">
    <property type="entry name" value="MdtP/NodT-like"/>
</dbReference>
<dbReference type="PROSITE" id="PS51257">
    <property type="entry name" value="PROKAR_LIPOPROTEIN"/>
    <property type="match status" value="1"/>
</dbReference>
<organism evidence="3 4">
    <name type="scientific">Agrobacterium vitis</name>
    <name type="common">Rhizobium vitis</name>
    <dbReference type="NCBI Taxonomy" id="373"/>
    <lineage>
        <taxon>Bacteria</taxon>
        <taxon>Pseudomonadati</taxon>
        <taxon>Pseudomonadota</taxon>
        <taxon>Alphaproteobacteria</taxon>
        <taxon>Hyphomicrobiales</taxon>
        <taxon>Rhizobiaceae</taxon>
        <taxon>Rhizobium/Agrobacterium group</taxon>
        <taxon>Agrobacterium</taxon>
    </lineage>
</organism>
<dbReference type="EMBL" id="WPHR01000029">
    <property type="protein sequence ID" value="MUZ75396.1"/>
    <property type="molecule type" value="Genomic_DNA"/>
</dbReference>
<proteinExistence type="inferred from homology"/>
<keyword evidence="2" id="KW-0812">Transmembrane</keyword>
<accession>A0A6L6VIF2</accession>
<keyword evidence="2" id="KW-0564">Palmitate</keyword>
<dbReference type="GO" id="GO:0005886">
    <property type="term" value="C:plasma membrane"/>
    <property type="evidence" value="ECO:0007669"/>
    <property type="project" value="UniProtKB-SubCell"/>
</dbReference>
<dbReference type="Gene3D" id="2.20.200.10">
    <property type="entry name" value="Outer membrane efflux proteins (OEP)"/>
    <property type="match status" value="1"/>
</dbReference>
<dbReference type="NCBIfam" id="TIGR01845">
    <property type="entry name" value="outer_NodT"/>
    <property type="match status" value="1"/>
</dbReference>
<comment type="subcellular location">
    <subcellularLocation>
        <location evidence="2">Cell membrane</location>
        <topology evidence="2">Lipid-anchor</topology>
    </subcellularLocation>
</comment>
<dbReference type="RefSeq" id="WP_156616122.1">
    <property type="nucleotide sequence ID" value="NZ_WPHR01000029.1"/>
</dbReference>
<dbReference type="Pfam" id="PF02321">
    <property type="entry name" value="OEP"/>
    <property type="match status" value="2"/>
</dbReference>
<reference evidence="3 4" key="1">
    <citation type="submission" date="2019-12" db="EMBL/GenBank/DDBJ databases">
        <title>Whole-genome sequencing of Allorhizobium vitis.</title>
        <authorList>
            <person name="Gan H.M."/>
            <person name="Szegedi E."/>
            <person name="Burr T."/>
            <person name="Savka M.A."/>
        </authorList>
    </citation>
    <scope>NUCLEOTIDE SEQUENCE [LARGE SCALE GENOMIC DNA]</scope>
    <source>
        <strain evidence="3 4">CG516</strain>
    </source>
</reference>
<comment type="similarity">
    <text evidence="1 2">Belongs to the outer membrane factor (OMF) (TC 1.B.17) family.</text>
</comment>
<feature type="signal peptide" evidence="2">
    <location>
        <begin position="1"/>
        <end position="21"/>
    </location>
</feature>
<comment type="caution">
    <text evidence="3">The sequence shown here is derived from an EMBL/GenBank/DDBJ whole genome shotgun (WGS) entry which is preliminary data.</text>
</comment>
<keyword evidence="2" id="KW-0449">Lipoprotein</keyword>
<evidence type="ECO:0000313" key="4">
    <source>
        <dbReference type="Proteomes" id="UP000477951"/>
    </source>
</evidence>
<keyword evidence="2" id="KW-1134">Transmembrane beta strand</keyword>
<evidence type="ECO:0000313" key="3">
    <source>
        <dbReference type="EMBL" id="MUZ75396.1"/>
    </source>
</evidence>
<protein>
    <submittedName>
        <fullName evidence="3">Efflux transporter outer membrane subunit</fullName>
    </submittedName>
</protein>
<gene>
    <name evidence="3" type="ORF">GOZ90_22190</name>
</gene>